<reference evidence="1" key="1">
    <citation type="submission" date="2021-06" db="EMBL/GenBank/DDBJ databases">
        <title>Parelaphostrongylus tenuis whole genome reference sequence.</title>
        <authorList>
            <person name="Garwood T.J."/>
            <person name="Larsen P.A."/>
            <person name="Fountain-Jones N.M."/>
            <person name="Garbe J.R."/>
            <person name="Macchietto M.G."/>
            <person name="Kania S.A."/>
            <person name="Gerhold R.W."/>
            <person name="Richards J.E."/>
            <person name="Wolf T.M."/>
        </authorList>
    </citation>
    <scope>NUCLEOTIDE SEQUENCE</scope>
    <source>
        <strain evidence="1">MNPRO001-30</strain>
        <tissue evidence="1">Meninges</tissue>
    </source>
</reference>
<organism evidence="1 2">
    <name type="scientific">Parelaphostrongylus tenuis</name>
    <name type="common">Meningeal worm</name>
    <dbReference type="NCBI Taxonomy" id="148309"/>
    <lineage>
        <taxon>Eukaryota</taxon>
        <taxon>Metazoa</taxon>
        <taxon>Ecdysozoa</taxon>
        <taxon>Nematoda</taxon>
        <taxon>Chromadorea</taxon>
        <taxon>Rhabditida</taxon>
        <taxon>Rhabditina</taxon>
        <taxon>Rhabditomorpha</taxon>
        <taxon>Strongyloidea</taxon>
        <taxon>Metastrongylidae</taxon>
        <taxon>Parelaphostrongylus</taxon>
    </lineage>
</organism>
<evidence type="ECO:0000313" key="2">
    <source>
        <dbReference type="Proteomes" id="UP001196413"/>
    </source>
</evidence>
<dbReference type="EMBL" id="JAHQIW010005488">
    <property type="protein sequence ID" value="KAJ1366222.1"/>
    <property type="molecule type" value="Genomic_DNA"/>
</dbReference>
<protein>
    <submittedName>
        <fullName evidence="1">Uncharacterized protein</fullName>
    </submittedName>
</protein>
<accession>A0AAD5QYK6</accession>
<name>A0AAD5QYK6_PARTN</name>
<proteinExistence type="predicted"/>
<comment type="caution">
    <text evidence="1">The sequence shown here is derived from an EMBL/GenBank/DDBJ whole genome shotgun (WGS) entry which is preliminary data.</text>
</comment>
<sequence>MVFTSSASAPAQFPGIATTPGAANSFVMRLIMQTVTDVLEQQGRSAGLPDGIISMIFESAHHSDQLRSFGVQNCVSFQTRNNNSRTLPVHTKEVIKTRVLMEKLDEQNTGRKFS</sequence>
<dbReference type="Proteomes" id="UP001196413">
    <property type="component" value="Unassembled WGS sequence"/>
</dbReference>
<gene>
    <name evidence="1" type="ORF">KIN20_026824</name>
</gene>
<dbReference type="AlphaFoldDB" id="A0AAD5QYK6"/>
<evidence type="ECO:0000313" key="1">
    <source>
        <dbReference type="EMBL" id="KAJ1366222.1"/>
    </source>
</evidence>
<keyword evidence="2" id="KW-1185">Reference proteome</keyword>